<dbReference type="GO" id="GO:0004656">
    <property type="term" value="F:procollagen-proline 4-dioxygenase activity"/>
    <property type="evidence" value="ECO:0007669"/>
    <property type="project" value="TreeGrafter"/>
</dbReference>
<proteinExistence type="predicted"/>
<organism evidence="7 8">
    <name type="scientific">Mycena belliarum</name>
    <dbReference type="NCBI Taxonomy" id="1033014"/>
    <lineage>
        <taxon>Eukaryota</taxon>
        <taxon>Fungi</taxon>
        <taxon>Dikarya</taxon>
        <taxon>Basidiomycota</taxon>
        <taxon>Agaricomycotina</taxon>
        <taxon>Agaricomycetes</taxon>
        <taxon>Agaricomycetidae</taxon>
        <taxon>Agaricales</taxon>
        <taxon>Marasmiineae</taxon>
        <taxon>Mycenaceae</taxon>
        <taxon>Mycena</taxon>
    </lineage>
</organism>
<evidence type="ECO:0000256" key="2">
    <source>
        <dbReference type="ARBA" id="ARBA00022723"/>
    </source>
</evidence>
<evidence type="ECO:0000256" key="4">
    <source>
        <dbReference type="ARBA" id="ARBA00023002"/>
    </source>
</evidence>
<evidence type="ECO:0000259" key="6">
    <source>
        <dbReference type="SMART" id="SM00702"/>
    </source>
</evidence>
<dbReference type="PANTHER" id="PTHR10869">
    <property type="entry name" value="PROLYL 4-HYDROXYLASE ALPHA SUBUNIT"/>
    <property type="match status" value="1"/>
</dbReference>
<protein>
    <recommendedName>
        <fullName evidence="6">Prolyl 4-hydroxylase alpha subunit domain-containing protein</fullName>
    </recommendedName>
</protein>
<dbReference type="AlphaFoldDB" id="A0AAD6XSK1"/>
<dbReference type="GO" id="GO:0005506">
    <property type="term" value="F:iron ion binding"/>
    <property type="evidence" value="ECO:0007669"/>
    <property type="project" value="InterPro"/>
</dbReference>
<dbReference type="EMBL" id="JARJCN010000011">
    <property type="protein sequence ID" value="KAJ7096596.1"/>
    <property type="molecule type" value="Genomic_DNA"/>
</dbReference>
<sequence>MSSKPSKPVPSGSIDFPAAGLAEYAHCYAVVLDSLFPKPALSETLAEAERFSPWDVAQMNLGPEAYTVASYRNGQRIVYDAPALSAQLFATIRPHLAAIEEIEERTVHPDGRVVSQKWRMVRLNERLRFLRYPKGGFFHAHCDGEYTDKKTGQQTFFTVQLYLPSDSSGSPESFVPAGGGSTRFYDNTGAYADVEAIPGRVLVFQHAELEHTGEEVTEGVKCTMRSDILYERVGPPVPVPKEGAPATYHIRSIADD</sequence>
<feature type="domain" description="Prolyl 4-hydroxylase alpha subunit" evidence="6">
    <location>
        <begin position="27"/>
        <end position="229"/>
    </location>
</feature>
<dbReference type="Gene3D" id="2.60.120.620">
    <property type="entry name" value="q2cbj1_9rhob like domain"/>
    <property type="match status" value="1"/>
</dbReference>
<keyword evidence="2" id="KW-0479">Metal-binding</keyword>
<dbReference type="PANTHER" id="PTHR10869:SF241">
    <property type="entry name" value="FE2OG DIOXYGENASE DOMAIN-CONTAINING PROTEIN"/>
    <property type="match status" value="1"/>
</dbReference>
<dbReference type="SMART" id="SM00702">
    <property type="entry name" value="P4Hc"/>
    <property type="match status" value="1"/>
</dbReference>
<accession>A0AAD6XSK1</accession>
<keyword evidence="4" id="KW-0560">Oxidoreductase</keyword>
<comment type="cofactor">
    <cofactor evidence="1">
        <name>L-ascorbate</name>
        <dbReference type="ChEBI" id="CHEBI:38290"/>
    </cofactor>
</comment>
<dbReference type="GO" id="GO:0031418">
    <property type="term" value="F:L-ascorbic acid binding"/>
    <property type="evidence" value="ECO:0007669"/>
    <property type="project" value="InterPro"/>
</dbReference>
<dbReference type="InterPro" id="IPR045054">
    <property type="entry name" value="P4HA-like"/>
</dbReference>
<name>A0AAD6XSK1_9AGAR</name>
<evidence type="ECO:0000256" key="3">
    <source>
        <dbReference type="ARBA" id="ARBA00022964"/>
    </source>
</evidence>
<evidence type="ECO:0000313" key="7">
    <source>
        <dbReference type="EMBL" id="KAJ7096596.1"/>
    </source>
</evidence>
<dbReference type="Proteomes" id="UP001222325">
    <property type="component" value="Unassembled WGS sequence"/>
</dbReference>
<dbReference type="Pfam" id="PF13640">
    <property type="entry name" value="2OG-FeII_Oxy_3"/>
    <property type="match status" value="1"/>
</dbReference>
<dbReference type="InterPro" id="IPR044862">
    <property type="entry name" value="Pro_4_hyd_alph_FE2OG_OXY"/>
</dbReference>
<evidence type="ECO:0000256" key="5">
    <source>
        <dbReference type="ARBA" id="ARBA00023004"/>
    </source>
</evidence>
<keyword evidence="5" id="KW-0408">Iron</keyword>
<keyword evidence="3" id="KW-0223">Dioxygenase</keyword>
<gene>
    <name evidence="7" type="ORF">B0H15DRAFT_774039</name>
</gene>
<reference evidence="7" key="1">
    <citation type="submission" date="2023-03" db="EMBL/GenBank/DDBJ databases">
        <title>Massive genome expansion in bonnet fungi (Mycena s.s.) driven by repeated elements and novel gene families across ecological guilds.</title>
        <authorList>
            <consortium name="Lawrence Berkeley National Laboratory"/>
            <person name="Harder C.B."/>
            <person name="Miyauchi S."/>
            <person name="Viragh M."/>
            <person name="Kuo A."/>
            <person name="Thoen E."/>
            <person name="Andreopoulos B."/>
            <person name="Lu D."/>
            <person name="Skrede I."/>
            <person name="Drula E."/>
            <person name="Henrissat B."/>
            <person name="Morin E."/>
            <person name="Kohler A."/>
            <person name="Barry K."/>
            <person name="LaButti K."/>
            <person name="Morin E."/>
            <person name="Salamov A."/>
            <person name="Lipzen A."/>
            <person name="Mereny Z."/>
            <person name="Hegedus B."/>
            <person name="Baldrian P."/>
            <person name="Stursova M."/>
            <person name="Weitz H."/>
            <person name="Taylor A."/>
            <person name="Grigoriev I.V."/>
            <person name="Nagy L.G."/>
            <person name="Martin F."/>
            <person name="Kauserud H."/>
        </authorList>
    </citation>
    <scope>NUCLEOTIDE SEQUENCE</scope>
    <source>
        <strain evidence="7">CBHHK173m</strain>
    </source>
</reference>
<dbReference type="GO" id="GO:0005783">
    <property type="term" value="C:endoplasmic reticulum"/>
    <property type="evidence" value="ECO:0007669"/>
    <property type="project" value="TreeGrafter"/>
</dbReference>
<evidence type="ECO:0000313" key="8">
    <source>
        <dbReference type="Proteomes" id="UP001222325"/>
    </source>
</evidence>
<evidence type="ECO:0000256" key="1">
    <source>
        <dbReference type="ARBA" id="ARBA00001961"/>
    </source>
</evidence>
<dbReference type="InterPro" id="IPR006620">
    <property type="entry name" value="Pro_4_hyd_alph"/>
</dbReference>
<keyword evidence="8" id="KW-1185">Reference proteome</keyword>
<comment type="caution">
    <text evidence="7">The sequence shown here is derived from an EMBL/GenBank/DDBJ whole genome shotgun (WGS) entry which is preliminary data.</text>
</comment>